<dbReference type="RefSeq" id="WP_377095456.1">
    <property type="nucleotide sequence ID" value="NZ_JBHSJM010000001.1"/>
</dbReference>
<evidence type="ECO:0000313" key="4">
    <source>
        <dbReference type="Proteomes" id="UP001597297"/>
    </source>
</evidence>
<dbReference type="Gene3D" id="3.40.50.720">
    <property type="entry name" value="NAD(P)-binding Rossmann-like Domain"/>
    <property type="match status" value="1"/>
</dbReference>
<accession>A0ABW5E3U0</accession>
<name>A0ABW5E3U0_9BACT</name>
<protein>
    <submittedName>
        <fullName evidence="3">NAD-dependent epimerase/dehydratase family protein</fullName>
    </submittedName>
</protein>
<feature type="domain" description="NAD-dependent epimerase/dehydratase" evidence="2">
    <location>
        <begin position="4"/>
        <end position="205"/>
    </location>
</feature>
<sequence>MANILIVGGTGCVGIETTQALLQQGTHKIICLSRGQTTHAENQHITYQKGDILDLDSLSLALETHAITHVLHVAALRTSDCKAQPHLAVKINVNGTANLLEAIRQYGKVQRLVFLSTAAVYTVSDDESFVSENSPTTPLNAYTATKLAGEQLVECYSTNYQIPSTILRPQIIYGLSRGSEGSTAGVSTAITKAFHNEPFTIPFGGTTGFHYAPDIGQNTTLALISSPQHFACYNLPVESLSLSEITQNINREFQNESISHDSTIYPFPTGLIYDAFKKDFPDYSLTPFTTALTQMHQQLAQ</sequence>
<comment type="similarity">
    <text evidence="1">Belongs to the NAD(P)-dependent epimerase/dehydratase family.</text>
</comment>
<evidence type="ECO:0000256" key="1">
    <source>
        <dbReference type="ARBA" id="ARBA00007637"/>
    </source>
</evidence>
<comment type="caution">
    <text evidence="3">The sequence shown here is derived from an EMBL/GenBank/DDBJ whole genome shotgun (WGS) entry which is preliminary data.</text>
</comment>
<dbReference type="PANTHER" id="PTHR43000">
    <property type="entry name" value="DTDP-D-GLUCOSE 4,6-DEHYDRATASE-RELATED"/>
    <property type="match status" value="1"/>
</dbReference>
<evidence type="ECO:0000259" key="2">
    <source>
        <dbReference type="Pfam" id="PF01370"/>
    </source>
</evidence>
<organism evidence="3 4">
    <name type="scientific">Rubritalea spongiae</name>
    <dbReference type="NCBI Taxonomy" id="430797"/>
    <lineage>
        <taxon>Bacteria</taxon>
        <taxon>Pseudomonadati</taxon>
        <taxon>Verrucomicrobiota</taxon>
        <taxon>Verrucomicrobiia</taxon>
        <taxon>Verrucomicrobiales</taxon>
        <taxon>Rubritaleaceae</taxon>
        <taxon>Rubritalea</taxon>
    </lineage>
</organism>
<proteinExistence type="inferred from homology"/>
<dbReference type="Pfam" id="PF01370">
    <property type="entry name" value="Epimerase"/>
    <property type="match status" value="1"/>
</dbReference>
<dbReference type="InterPro" id="IPR036291">
    <property type="entry name" value="NAD(P)-bd_dom_sf"/>
</dbReference>
<evidence type="ECO:0000313" key="3">
    <source>
        <dbReference type="EMBL" id="MFD2275943.1"/>
    </source>
</evidence>
<dbReference type="SUPFAM" id="SSF51735">
    <property type="entry name" value="NAD(P)-binding Rossmann-fold domains"/>
    <property type="match status" value="1"/>
</dbReference>
<reference evidence="4" key="1">
    <citation type="journal article" date="2019" name="Int. J. Syst. Evol. Microbiol.">
        <title>The Global Catalogue of Microorganisms (GCM) 10K type strain sequencing project: providing services to taxonomists for standard genome sequencing and annotation.</title>
        <authorList>
            <consortium name="The Broad Institute Genomics Platform"/>
            <consortium name="The Broad Institute Genome Sequencing Center for Infectious Disease"/>
            <person name="Wu L."/>
            <person name="Ma J."/>
        </authorList>
    </citation>
    <scope>NUCLEOTIDE SEQUENCE [LARGE SCALE GENOMIC DNA]</scope>
    <source>
        <strain evidence="4">JCM 16545</strain>
    </source>
</reference>
<dbReference type="Proteomes" id="UP001597297">
    <property type="component" value="Unassembled WGS sequence"/>
</dbReference>
<dbReference type="CDD" id="cd08946">
    <property type="entry name" value="SDR_e"/>
    <property type="match status" value="1"/>
</dbReference>
<keyword evidence="4" id="KW-1185">Reference proteome</keyword>
<dbReference type="InterPro" id="IPR001509">
    <property type="entry name" value="Epimerase_deHydtase"/>
</dbReference>
<dbReference type="EMBL" id="JBHUJC010000018">
    <property type="protein sequence ID" value="MFD2275943.1"/>
    <property type="molecule type" value="Genomic_DNA"/>
</dbReference>
<gene>
    <name evidence="3" type="ORF">ACFSQZ_05640</name>
</gene>